<dbReference type="Pfam" id="PF11317">
    <property type="entry name" value="DUF3119"/>
    <property type="match status" value="1"/>
</dbReference>
<reference evidence="1" key="1">
    <citation type="submission" date="2014-05" db="EMBL/GenBank/DDBJ databases">
        <title>The transcriptome of the halophilic microalga Tetraselmis sp. GSL018 isolated from the Great Salt Lake, Utah.</title>
        <authorList>
            <person name="Jinkerson R.E."/>
            <person name="D'Adamo S."/>
            <person name="Posewitz M.C."/>
        </authorList>
    </citation>
    <scope>NUCLEOTIDE SEQUENCE</scope>
    <source>
        <strain evidence="1">GSL018</strain>
    </source>
</reference>
<evidence type="ECO:0008006" key="2">
    <source>
        <dbReference type="Google" id="ProtNLM"/>
    </source>
</evidence>
<accession>A0A061QLY9</accession>
<evidence type="ECO:0000313" key="1">
    <source>
        <dbReference type="EMBL" id="JAC60733.1"/>
    </source>
</evidence>
<dbReference type="PANTHER" id="PTHR35550">
    <property type="match status" value="1"/>
</dbReference>
<dbReference type="PANTHER" id="PTHR35550:SF2">
    <property type="entry name" value="OS05G0401200 PROTEIN"/>
    <property type="match status" value="1"/>
</dbReference>
<sequence length="218" mass="24409">MNQLAISAAHSSGCGFQSANGAVFRTNSARRGAPRGGLFQQRPCKSTIRRSSSVRPVQAIFNIFNKRDKSEKPAREIIIPEPSYAIPNTFLALAVFSGYEGVTSASTVLGLLGVFLAVQASRVRFVFEDDALEVLVGPVELGQVTENRFVGGSNRWEYKYFTNWEFWWPKFPVLVYFKETQTKPEGQIHFFPVIFNGKQVYDAMVERCGPSQTSLPRK</sequence>
<dbReference type="AlphaFoldDB" id="A0A061QLY9"/>
<dbReference type="EMBL" id="GBEZ01026484">
    <property type="protein sequence ID" value="JAC60733.1"/>
    <property type="molecule type" value="Transcribed_RNA"/>
</dbReference>
<organism evidence="1">
    <name type="scientific">Tetraselmis sp. GSL018</name>
    <dbReference type="NCBI Taxonomy" id="582737"/>
    <lineage>
        <taxon>Eukaryota</taxon>
        <taxon>Viridiplantae</taxon>
        <taxon>Chlorophyta</taxon>
        <taxon>core chlorophytes</taxon>
        <taxon>Chlorodendrophyceae</taxon>
        <taxon>Chlorodendrales</taxon>
        <taxon>Chlorodendraceae</taxon>
        <taxon>Tetraselmis</taxon>
    </lineage>
</organism>
<gene>
    <name evidence="1" type="ORF">TSPGSL018_28164</name>
</gene>
<dbReference type="InterPro" id="IPR021467">
    <property type="entry name" value="DUF3119"/>
</dbReference>
<protein>
    <recommendedName>
        <fullName evidence="2">DUF3119 family protein</fullName>
    </recommendedName>
</protein>
<proteinExistence type="predicted"/>
<name>A0A061QLY9_9CHLO</name>